<gene>
    <name evidence="2" type="ORF">TPA0910_77220</name>
</gene>
<feature type="region of interest" description="Disordered" evidence="1">
    <location>
        <begin position="1"/>
        <end position="73"/>
    </location>
</feature>
<sequence length="73" mass="7833">MPITSLRQQSLPGLTDARGAASAPLRRGPRRPADERARRRSGDGRATPREHLTGAGNRLRPAPRPTRAAAGDE</sequence>
<keyword evidence="3" id="KW-1185">Reference proteome</keyword>
<organism evidence="2 3">
    <name type="scientific">Streptomyces hygroscopicus</name>
    <dbReference type="NCBI Taxonomy" id="1912"/>
    <lineage>
        <taxon>Bacteria</taxon>
        <taxon>Bacillati</taxon>
        <taxon>Actinomycetota</taxon>
        <taxon>Actinomycetes</taxon>
        <taxon>Kitasatosporales</taxon>
        <taxon>Streptomycetaceae</taxon>
        <taxon>Streptomyces</taxon>
        <taxon>Streptomyces violaceusniger group</taxon>
    </lineage>
</organism>
<proteinExistence type="predicted"/>
<dbReference type="Proteomes" id="UP001054854">
    <property type="component" value="Unassembled WGS sequence"/>
</dbReference>
<comment type="caution">
    <text evidence="2">The sequence shown here is derived from an EMBL/GenBank/DDBJ whole genome shotgun (WGS) entry which is preliminary data.</text>
</comment>
<reference evidence="2" key="1">
    <citation type="submission" date="2024-05" db="EMBL/GenBank/DDBJ databases">
        <title>Whole genome shotgun sequence of Streptomyces hygroscopicus NBRC 113678.</title>
        <authorList>
            <person name="Komaki H."/>
            <person name="Tamura T."/>
        </authorList>
    </citation>
    <scope>NUCLEOTIDE SEQUENCE</scope>
    <source>
        <strain evidence="2">N11-34</strain>
    </source>
</reference>
<name>A0ABQ3UCE9_STRHY</name>
<evidence type="ECO:0000313" key="3">
    <source>
        <dbReference type="Proteomes" id="UP001054854"/>
    </source>
</evidence>
<feature type="compositionally biased region" description="Polar residues" evidence="1">
    <location>
        <begin position="1"/>
        <end position="12"/>
    </location>
</feature>
<accession>A0ABQ3UCE9</accession>
<feature type="compositionally biased region" description="Basic and acidic residues" evidence="1">
    <location>
        <begin position="31"/>
        <end position="52"/>
    </location>
</feature>
<evidence type="ECO:0000256" key="1">
    <source>
        <dbReference type="SAM" id="MobiDB-lite"/>
    </source>
</evidence>
<dbReference type="EMBL" id="BNEK01000005">
    <property type="protein sequence ID" value="GHJ33289.1"/>
    <property type="molecule type" value="Genomic_DNA"/>
</dbReference>
<protein>
    <submittedName>
        <fullName evidence="2">Uncharacterized protein</fullName>
    </submittedName>
</protein>
<evidence type="ECO:0000313" key="2">
    <source>
        <dbReference type="EMBL" id="GHJ33289.1"/>
    </source>
</evidence>